<protein>
    <recommendedName>
        <fullName evidence="1">GIY-YIG domain-containing protein</fullName>
    </recommendedName>
</protein>
<dbReference type="Proteomes" id="UP000178413">
    <property type="component" value="Unassembled WGS sequence"/>
</dbReference>
<feature type="domain" description="GIY-YIG" evidence="1">
    <location>
        <begin position="1"/>
        <end position="67"/>
    </location>
</feature>
<comment type="caution">
    <text evidence="2">The sequence shown here is derived from an EMBL/GenBank/DDBJ whole genome shotgun (WGS) entry which is preliminary data.</text>
</comment>
<gene>
    <name evidence="2" type="ORF">A3D50_01685</name>
</gene>
<dbReference type="Pfam" id="PF01541">
    <property type="entry name" value="GIY-YIG"/>
    <property type="match status" value="1"/>
</dbReference>
<sequence>MKKDGSFYVGSSENLRSRIANHKSGSVITTSSRLPIALVWYCCFIDKRNALRFEKYLKHGSGFAFTRRRLV</sequence>
<proteinExistence type="predicted"/>
<dbReference type="Gene3D" id="3.40.1440.10">
    <property type="entry name" value="GIY-YIG endonuclease"/>
    <property type="match status" value="1"/>
</dbReference>
<evidence type="ECO:0000313" key="3">
    <source>
        <dbReference type="Proteomes" id="UP000178413"/>
    </source>
</evidence>
<dbReference type="SUPFAM" id="SSF82771">
    <property type="entry name" value="GIY-YIG endonuclease"/>
    <property type="match status" value="1"/>
</dbReference>
<evidence type="ECO:0000259" key="1">
    <source>
        <dbReference type="PROSITE" id="PS50164"/>
    </source>
</evidence>
<accession>A0A1G2ML19</accession>
<reference evidence="2 3" key="1">
    <citation type="journal article" date="2016" name="Nat. Commun.">
        <title>Thousands of microbial genomes shed light on interconnected biogeochemical processes in an aquifer system.</title>
        <authorList>
            <person name="Anantharaman K."/>
            <person name="Brown C.T."/>
            <person name="Hug L.A."/>
            <person name="Sharon I."/>
            <person name="Castelle C.J."/>
            <person name="Probst A.J."/>
            <person name="Thomas B.C."/>
            <person name="Singh A."/>
            <person name="Wilkins M.J."/>
            <person name="Karaoz U."/>
            <person name="Brodie E.L."/>
            <person name="Williams K.H."/>
            <person name="Hubbard S.S."/>
            <person name="Banfield J.F."/>
        </authorList>
    </citation>
    <scope>NUCLEOTIDE SEQUENCE [LARGE SCALE GENOMIC DNA]</scope>
</reference>
<dbReference type="AlphaFoldDB" id="A0A1G2ML19"/>
<dbReference type="EMBL" id="MHRM01000002">
    <property type="protein sequence ID" value="OHA24538.1"/>
    <property type="molecule type" value="Genomic_DNA"/>
</dbReference>
<organism evidence="2 3">
    <name type="scientific">Candidatus Taylorbacteria bacterium RIFCSPHIGHO2_02_FULL_44_12</name>
    <dbReference type="NCBI Taxonomy" id="1802308"/>
    <lineage>
        <taxon>Bacteria</taxon>
        <taxon>Candidatus Tayloriibacteriota</taxon>
    </lineage>
</organism>
<dbReference type="PROSITE" id="PS50164">
    <property type="entry name" value="GIY_YIG"/>
    <property type="match status" value="1"/>
</dbReference>
<name>A0A1G2ML19_9BACT</name>
<evidence type="ECO:0000313" key="2">
    <source>
        <dbReference type="EMBL" id="OHA24538.1"/>
    </source>
</evidence>
<dbReference type="InterPro" id="IPR035901">
    <property type="entry name" value="GIY-YIG_endonuc_sf"/>
</dbReference>
<dbReference type="InterPro" id="IPR000305">
    <property type="entry name" value="GIY-YIG_endonuc"/>
</dbReference>